<evidence type="ECO:0000256" key="1">
    <source>
        <dbReference type="SAM" id="Phobius"/>
    </source>
</evidence>
<organism evidence="2">
    <name type="scientific">marine sediment metagenome</name>
    <dbReference type="NCBI Taxonomy" id="412755"/>
    <lineage>
        <taxon>unclassified sequences</taxon>
        <taxon>metagenomes</taxon>
        <taxon>ecological metagenomes</taxon>
    </lineage>
</organism>
<protein>
    <submittedName>
        <fullName evidence="2">Uncharacterized protein</fullName>
    </submittedName>
</protein>
<keyword evidence="1" id="KW-1133">Transmembrane helix</keyword>
<gene>
    <name evidence="2" type="ORF">S01H1_62851</name>
</gene>
<dbReference type="EMBL" id="BARS01041316">
    <property type="protein sequence ID" value="GAG30884.1"/>
    <property type="molecule type" value="Genomic_DNA"/>
</dbReference>
<name>X0WIT1_9ZZZZ</name>
<proteinExistence type="predicted"/>
<evidence type="ECO:0000313" key="2">
    <source>
        <dbReference type="EMBL" id="GAG30884.1"/>
    </source>
</evidence>
<reference evidence="2" key="1">
    <citation type="journal article" date="2014" name="Front. Microbiol.">
        <title>High frequency of phylogenetically diverse reductive dehalogenase-homologous genes in deep subseafloor sedimentary metagenomes.</title>
        <authorList>
            <person name="Kawai M."/>
            <person name="Futagami T."/>
            <person name="Toyoda A."/>
            <person name="Takaki Y."/>
            <person name="Nishi S."/>
            <person name="Hori S."/>
            <person name="Arai W."/>
            <person name="Tsubouchi T."/>
            <person name="Morono Y."/>
            <person name="Uchiyama I."/>
            <person name="Ito T."/>
            <person name="Fujiyama A."/>
            <person name="Inagaki F."/>
            <person name="Takami H."/>
        </authorList>
    </citation>
    <scope>NUCLEOTIDE SEQUENCE</scope>
    <source>
        <strain evidence="2">Expedition CK06-06</strain>
    </source>
</reference>
<comment type="caution">
    <text evidence="2">The sequence shown here is derived from an EMBL/GenBank/DDBJ whole genome shotgun (WGS) entry which is preliminary data.</text>
</comment>
<sequence length="66" mass="7304">MKLSTRIVRVLILLLIATPILTVAIYSGIVLERWAEERKEPIIIEATLASFNEDSVRATGPILSTP</sequence>
<accession>X0WIT1</accession>
<dbReference type="AlphaFoldDB" id="X0WIT1"/>
<keyword evidence="1" id="KW-0812">Transmembrane</keyword>
<feature type="transmembrane region" description="Helical" evidence="1">
    <location>
        <begin position="7"/>
        <end position="29"/>
    </location>
</feature>
<keyword evidence="1" id="KW-0472">Membrane</keyword>
<feature type="non-terminal residue" evidence="2">
    <location>
        <position position="66"/>
    </location>
</feature>